<comment type="caution">
    <text evidence="2">The sequence shown here is derived from an EMBL/GenBank/DDBJ whole genome shotgun (WGS) entry which is preliminary data.</text>
</comment>
<dbReference type="InterPro" id="IPR010781">
    <property type="entry name" value="DUF1376"/>
</dbReference>
<dbReference type="OrthoDB" id="8965687at2"/>
<evidence type="ECO:0000313" key="3">
    <source>
        <dbReference type="Proteomes" id="UP000230390"/>
    </source>
</evidence>
<name>A0A2G8T8N9_9BURK</name>
<accession>A0A2G8T8N9</accession>
<dbReference type="EMBL" id="PDOC01000028">
    <property type="protein sequence ID" value="PIL42349.1"/>
    <property type="molecule type" value="Genomic_DNA"/>
</dbReference>
<dbReference type="Proteomes" id="UP000230390">
    <property type="component" value="Unassembled WGS sequence"/>
</dbReference>
<evidence type="ECO:0000313" key="2">
    <source>
        <dbReference type="EMBL" id="PIL42349.1"/>
    </source>
</evidence>
<evidence type="ECO:0008006" key="4">
    <source>
        <dbReference type="Google" id="ProtNLM"/>
    </source>
</evidence>
<dbReference type="Pfam" id="PF07120">
    <property type="entry name" value="DUF1376"/>
    <property type="match status" value="1"/>
</dbReference>
<gene>
    <name evidence="2" type="ORF">CR105_24495</name>
</gene>
<proteinExistence type="predicted"/>
<dbReference type="RefSeq" id="WP_099793147.1">
    <property type="nucleotide sequence ID" value="NZ_JBHLYV010000013.1"/>
</dbReference>
<sequence>MVATRKKKADIWMPLYVSDYLAATMHLSAEQHGAYLLLLMVAWKSEGRLPNDPVQLQAISRLNPVRWKANEAALKAFFFVTSEYWINNRLREELAKANRITEAKARSGRKGAAARWQIDGERMPN</sequence>
<evidence type="ECO:0000256" key="1">
    <source>
        <dbReference type="SAM" id="MobiDB-lite"/>
    </source>
</evidence>
<keyword evidence="3" id="KW-1185">Reference proteome</keyword>
<protein>
    <recommendedName>
        <fullName evidence="4">DUF1376 domain-containing protein</fullName>
    </recommendedName>
</protein>
<reference evidence="2 3" key="1">
    <citation type="submission" date="2017-10" db="EMBL/GenBank/DDBJ databases">
        <title>Massilia psychrophilum sp. nov., a novel purple-pigmented bacterium isolated from Tianshan glacier, Xinjiang Municipality, China.</title>
        <authorList>
            <person name="Wang H."/>
        </authorList>
    </citation>
    <scope>NUCLEOTIDE SEQUENCE [LARGE SCALE GENOMIC DNA]</scope>
    <source>
        <strain evidence="2 3">JCM 30074</strain>
    </source>
</reference>
<dbReference type="AlphaFoldDB" id="A0A2G8T8N9"/>
<feature type="region of interest" description="Disordered" evidence="1">
    <location>
        <begin position="106"/>
        <end position="125"/>
    </location>
</feature>
<organism evidence="2 3">
    <name type="scientific">Massilia eurypsychrophila</name>
    <dbReference type="NCBI Taxonomy" id="1485217"/>
    <lineage>
        <taxon>Bacteria</taxon>
        <taxon>Pseudomonadati</taxon>
        <taxon>Pseudomonadota</taxon>
        <taxon>Betaproteobacteria</taxon>
        <taxon>Burkholderiales</taxon>
        <taxon>Oxalobacteraceae</taxon>
        <taxon>Telluria group</taxon>
        <taxon>Massilia</taxon>
    </lineage>
</organism>